<keyword evidence="5" id="KW-0812">Transmembrane</keyword>
<evidence type="ECO:0000256" key="1">
    <source>
        <dbReference type="ARBA" id="ARBA00004167"/>
    </source>
</evidence>
<feature type="transmembrane region" description="Helical" evidence="5">
    <location>
        <begin position="1620"/>
        <end position="1643"/>
    </location>
</feature>
<dbReference type="Proteomes" id="UP000424527">
    <property type="component" value="Unassembled WGS sequence"/>
</dbReference>
<accession>A0A6G0ID03</accession>
<evidence type="ECO:0000259" key="7">
    <source>
        <dbReference type="PROSITE" id="PS50835"/>
    </source>
</evidence>
<feature type="domain" description="Ig-like" evidence="7">
    <location>
        <begin position="845"/>
        <end position="936"/>
    </location>
</feature>
<sequence>MATALTLLLIACLLQSAQCGEFKVFMQQTINVSSGSCVTIPCSFDVEDRFTSNLDETCKAMWRNEQDVDVFDSSNPQSPIKGNLIGDLTKKDCTTTLYNMKPEDSKKYYLRVECNNPMKYGFKEQKVEISVTDQVTPTLTPSTLEVNDGTSVTLTCSAPARCLSHPPTLTWTPGLGVTQETLWENQDKTKVKISLLTFTATQRHHGQEISCTAVYNQQDGSTESSVSRLTADVSYPPQNTTVSVSPSGPVPEDSTVTLTCSSTANPAVRDYTWYTAQGGQETVMGTGHVLHIQASKVSVPFFCKAENDLGAGRSNINQIHVQYPPKHTTVSVSPSGPVPEDSTVTLICFSAANPAVRDYTWYTSQGGQETVIGTGHVLHIQASEILPSSDCTQTADQLICSCETVGNPAPTLQWYLDGLPVNHSDKFAISIAPQILPSSDCTQTADQLICSCETVGNPAPTLQWYLDGLPVNHSDKFAISIAPQILPSSDCTQTADQLICSCETVGNPAPTLQWYLDGLPVNHSDKFAISIAPQILPSSDCTQTADQLICSCETVGNPAPTLQWYLDGLPVNHSDKFAISIAPQILPSSDCTQTADQLICSCETVGNPAPTLQWYLDGLPVNHSDKFAVSNESLNDTGLRIIITVNQPQWRDLSTLLCRSSNSLGSVTQRFHVYSLESPTSAESHVAPQILPSSDCTQTADQLICSCETVGNPAPTLQWYLDGLPVNHSDKFAVSIVPKILPSSDCTQTADQLICSCETVGNPAPTLQWYLDGLPVNHSDKFAISIAPQILPSSDCTQTADQLICSCETVGNPAPTLQWYLDGLPVNHSDKFAVSNESLNNTVVPKILPSSDCTQTADQLICSCETVGNPAPTLQWYLDGLPVNHSDKFAVSSESLNDTGLRIIITVNQPQWRDLSTLLCRSSNSLGSVTQQFHFYSFESPTSAESHDSVMLTVFITTVVALLLIVCALLLVIRIQKIRRNRESTFAMNQLLTSNVENEETLRENPDKTKVKISLLTFTATQHHHGQEISCTAVYNKQDGSTVSSVSRLTADVSFAPQILPSSDCTQTADQLICSCETVGNPAPTLQWYLDGLPVSHSDKFAISNQVTPTLTPSKLEVDDGTSVTLTCSAPAPCPSHPPTLTWTPGLGVTQETLREYQDKTKVKISLLTFTATQHHHGQEISCTAVYNKQDGSTESSVSRLTADVSFAPQILPSSDCTQTADQLNCSCETVGNPAPTLQWYLDGLPVNHSDKFAISNTKMATALTLLIVACLLQTPCSSHPPTLTWTPVLGVTQETLQENPDKTKVKTSVLTFFATQRHHGQEISCTAVYNQQDGSTESSVSRLTADVSSPCPSHPPTLTWTPGLGVTQETLQENQDKTKVKTSVLTFTASQRHHGQEISCTAVYNQQDGSTESSVSRLTADVSFAPQILPSSDCTQTADQLICSCETVGNPAPTLQWYLDGLPVNHSDKFAISNTKMATALTLLIVACLLQTPCPSHPPTLTWTPVLGVTQETLREYQDKTKVKTSVLTFTATQRHHGQEISCTAVYNKQDGSTESSVSRLTADVSFVPKILPSSDCTKTADQLNCSCETVGNPAPTLQWYLDGLPVNHSDKFAISNSVMLIVFITTVVALLVLVCALLLVIRAQKIHHNALKSIVAMSQLETTTAGEGNEVPNTEAEDSIYANTSRPTSANLPNSGANNEEGPTESSEKKNEEGANVIYSSVNWKTKSKKKRESTVDMDQPGGSYLEEERCMVEVTRKNILSNALEVGSLYDNMGPRNVNKEAECEYAQVTFKNKSDRHK</sequence>
<proteinExistence type="predicted"/>
<dbReference type="InterPro" id="IPR003599">
    <property type="entry name" value="Ig_sub"/>
</dbReference>
<dbReference type="EMBL" id="REGW02000012">
    <property type="protein sequence ID" value="KAE8289112.1"/>
    <property type="molecule type" value="Genomic_DNA"/>
</dbReference>
<feature type="domain" description="Ig-like" evidence="7">
    <location>
        <begin position="237"/>
        <end position="320"/>
    </location>
</feature>
<dbReference type="InterPro" id="IPR013783">
    <property type="entry name" value="Ig-like_fold"/>
</dbReference>
<dbReference type="Pfam" id="PF08205">
    <property type="entry name" value="C2-set_2"/>
    <property type="match status" value="2"/>
</dbReference>
<dbReference type="InterPro" id="IPR036179">
    <property type="entry name" value="Ig-like_dom_sf"/>
</dbReference>
<keyword evidence="8" id="KW-0430">Lectin</keyword>
<feature type="domain" description="Ig-like" evidence="7">
    <location>
        <begin position="1209"/>
        <end position="1342"/>
    </location>
</feature>
<organism evidence="8 9">
    <name type="scientific">Larimichthys crocea</name>
    <name type="common">Large yellow croaker</name>
    <name type="synonym">Pseudosciaena crocea</name>
    <dbReference type="NCBI Taxonomy" id="215358"/>
    <lineage>
        <taxon>Eukaryota</taxon>
        <taxon>Metazoa</taxon>
        <taxon>Chordata</taxon>
        <taxon>Craniata</taxon>
        <taxon>Vertebrata</taxon>
        <taxon>Euteleostomi</taxon>
        <taxon>Actinopterygii</taxon>
        <taxon>Neopterygii</taxon>
        <taxon>Teleostei</taxon>
        <taxon>Neoteleostei</taxon>
        <taxon>Acanthomorphata</taxon>
        <taxon>Eupercaria</taxon>
        <taxon>Sciaenidae</taxon>
        <taxon>Larimichthys</taxon>
    </lineage>
</organism>
<dbReference type="PANTHER" id="PTHR46484:SF8">
    <property type="entry name" value="B-CELL RECEPTOR CD22-LIKE-RELATED"/>
    <property type="match status" value="1"/>
</dbReference>
<keyword evidence="3" id="KW-1015">Disulfide bond</keyword>
<feature type="chain" id="PRO_5026214983" evidence="6">
    <location>
        <begin position="20"/>
        <end position="1802"/>
    </location>
</feature>
<feature type="domain" description="Ig-like" evidence="7">
    <location>
        <begin position="137"/>
        <end position="227"/>
    </location>
</feature>
<keyword evidence="5" id="KW-1133">Transmembrane helix</keyword>
<comment type="subcellular location">
    <subcellularLocation>
        <location evidence="1">Membrane</location>
        <topology evidence="1">Single-pass membrane protein</topology>
    </subcellularLocation>
</comment>
<dbReference type="InterPro" id="IPR013098">
    <property type="entry name" value="Ig_I-set"/>
</dbReference>
<feature type="compositionally biased region" description="Polar residues" evidence="4">
    <location>
        <begin position="1686"/>
        <end position="1700"/>
    </location>
</feature>
<protein>
    <submittedName>
        <fullName evidence="8">Sialic acid-binding Ig-like lectin 7</fullName>
    </submittedName>
</protein>
<dbReference type="Gene3D" id="2.60.40.10">
    <property type="entry name" value="Immunoglobulins"/>
    <property type="match status" value="14"/>
</dbReference>
<evidence type="ECO:0000256" key="4">
    <source>
        <dbReference type="SAM" id="MobiDB-lite"/>
    </source>
</evidence>
<evidence type="ECO:0000313" key="9">
    <source>
        <dbReference type="Proteomes" id="UP000424527"/>
    </source>
</evidence>
<reference evidence="8 9" key="1">
    <citation type="submission" date="2019-07" db="EMBL/GenBank/DDBJ databases">
        <title>Chromosome genome assembly for large yellow croaker.</title>
        <authorList>
            <person name="Xiao S."/>
        </authorList>
    </citation>
    <scope>NUCLEOTIDE SEQUENCE [LARGE SCALE GENOMIC DNA]</scope>
    <source>
        <strain evidence="8">JMULYC20181020</strain>
        <tissue evidence="8">Muscle</tissue>
    </source>
</reference>
<feature type="domain" description="Ig-like" evidence="7">
    <location>
        <begin position="1109"/>
        <end position="1199"/>
    </location>
</feature>
<feature type="signal peptide" evidence="6">
    <location>
        <begin position="1"/>
        <end position="19"/>
    </location>
</feature>
<dbReference type="PROSITE" id="PS50835">
    <property type="entry name" value="IG_LIKE"/>
    <property type="match status" value="8"/>
</dbReference>
<evidence type="ECO:0000256" key="5">
    <source>
        <dbReference type="SAM" id="Phobius"/>
    </source>
</evidence>
<dbReference type="InterPro" id="IPR007110">
    <property type="entry name" value="Ig-like_dom"/>
</dbReference>
<dbReference type="SUPFAM" id="SSF48726">
    <property type="entry name" value="Immunoglobulin"/>
    <property type="match status" value="18"/>
</dbReference>
<name>A0A6G0ID03_LARCR</name>
<dbReference type="InterPro" id="IPR013162">
    <property type="entry name" value="CD80_C2-set"/>
</dbReference>
<feature type="domain" description="Ig-like" evidence="7">
    <location>
        <begin position="583"/>
        <end position="674"/>
    </location>
</feature>
<gene>
    <name evidence="8" type="ORF">D5F01_LYC12992</name>
</gene>
<evidence type="ECO:0000256" key="3">
    <source>
        <dbReference type="ARBA" id="ARBA00023157"/>
    </source>
</evidence>
<evidence type="ECO:0000256" key="6">
    <source>
        <dbReference type="SAM" id="SignalP"/>
    </source>
</evidence>
<keyword evidence="6" id="KW-0732">Signal</keyword>
<dbReference type="Pfam" id="PF07679">
    <property type="entry name" value="I-set"/>
    <property type="match status" value="2"/>
</dbReference>
<keyword evidence="9" id="KW-1185">Reference proteome</keyword>
<comment type="caution">
    <text evidence="8">The sequence shown here is derived from an EMBL/GenBank/DDBJ whole genome shotgun (WGS) entry which is preliminary data.</text>
</comment>
<dbReference type="GO" id="GO:0016020">
    <property type="term" value="C:membrane"/>
    <property type="evidence" value="ECO:0007669"/>
    <property type="project" value="UniProtKB-SubCell"/>
</dbReference>
<feature type="region of interest" description="Disordered" evidence="4">
    <location>
        <begin position="1686"/>
        <end position="1717"/>
    </location>
</feature>
<feature type="domain" description="Ig-like" evidence="7">
    <location>
        <begin position="1427"/>
        <end position="1560"/>
    </location>
</feature>
<feature type="transmembrane region" description="Helical" evidence="5">
    <location>
        <begin position="950"/>
        <end position="973"/>
    </location>
</feature>
<dbReference type="PANTHER" id="PTHR46484">
    <property type="entry name" value="SI:CH211-171H4.5-RELATED"/>
    <property type="match status" value="1"/>
</dbReference>
<feature type="domain" description="Ig-like" evidence="7">
    <location>
        <begin position="325"/>
        <end position="413"/>
    </location>
</feature>
<dbReference type="SMART" id="SM00409">
    <property type="entry name" value="IG"/>
    <property type="match status" value="4"/>
</dbReference>
<evidence type="ECO:0000313" key="8">
    <source>
        <dbReference type="EMBL" id="KAE8289112.1"/>
    </source>
</evidence>
<dbReference type="GO" id="GO:0030246">
    <property type="term" value="F:carbohydrate binding"/>
    <property type="evidence" value="ECO:0007669"/>
    <property type="project" value="UniProtKB-KW"/>
</dbReference>
<keyword evidence="2 5" id="KW-0472">Membrane</keyword>
<evidence type="ECO:0000256" key="2">
    <source>
        <dbReference type="ARBA" id="ARBA00023136"/>
    </source>
</evidence>